<dbReference type="Pfam" id="PF13091">
    <property type="entry name" value="PLDc_2"/>
    <property type="match status" value="2"/>
</dbReference>
<evidence type="ECO:0000313" key="3">
    <source>
        <dbReference type="Proteomes" id="UP001293718"/>
    </source>
</evidence>
<dbReference type="SUPFAM" id="SSF56024">
    <property type="entry name" value="Phospholipase D/nuclease"/>
    <property type="match status" value="2"/>
</dbReference>
<dbReference type="CDD" id="cd09110">
    <property type="entry name" value="PLDc_CLS_1"/>
    <property type="match status" value="1"/>
</dbReference>
<organism evidence="2 3">
    <name type="scientific">Azohydromonas lata</name>
    <dbReference type="NCBI Taxonomy" id="45677"/>
    <lineage>
        <taxon>Bacteria</taxon>
        <taxon>Pseudomonadati</taxon>
        <taxon>Pseudomonadota</taxon>
        <taxon>Betaproteobacteria</taxon>
        <taxon>Burkholderiales</taxon>
        <taxon>Sphaerotilaceae</taxon>
        <taxon>Azohydromonas</taxon>
    </lineage>
</organism>
<reference evidence="2 3" key="1">
    <citation type="submission" date="2023-11" db="EMBL/GenBank/DDBJ databases">
        <title>Draft genome of Azohydromonas lata strain H1 (DSM1123), a polyhydroxyalkanoate producer.</title>
        <authorList>
            <person name="Traversa D."/>
            <person name="D'Addabbo P."/>
            <person name="Pazzani C."/>
            <person name="Manzari C."/>
            <person name="Chiara M."/>
            <person name="Scrascia M."/>
        </authorList>
    </citation>
    <scope>NUCLEOTIDE SEQUENCE [LARGE SCALE GENOMIC DNA]</scope>
    <source>
        <strain evidence="2 3">H1</strain>
    </source>
</reference>
<protein>
    <submittedName>
        <fullName evidence="2">Phospholipase D-like domain-containing protein</fullName>
    </submittedName>
</protein>
<dbReference type="InterPro" id="IPR001736">
    <property type="entry name" value="PLipase_D/transphosphatidylase"/>
</dbReference>
<dbReference type="PANTHER" id="PTHR21248:SF22">
    <property type="entry name" value="PHOSPHOLIPASE D"/>
    <property type="match status" value="1"/>
</dbReference>
<name>A0ABU5IC82_9BURK</name>
<proteinExistence type="predicted"/>
<keyword evidence="3" id="KW-1185">Reference proteome</keyword>
<sequence>MTPATRLPRRLHRLPWLWLCVLLLLAGCAGLPTIVPDMAVPRRPVQIAGANGPLSRAQSQAILERLKSSGTPTDVLGRHLALEEALVGTPLVAGNRVQLLQDGPATYEAMFTAMRAARDHLNVEFYILEDDEVGQRFRALLLERQRAGVQVNLLYDGVGSLGTPKEFFDPLREAGAQVLEFNPVNPLKARRGWNVNQRDHRKLVVVDGRTAFLGGINISSVYSSGSLSGGGSRGRAVRKEQQRQRDVNALPWRDTQVQIDGPVVAEYQRLFLQTWAAQHGPELPARDYFPAQQPQGSEVVRAIGSAPDEPYSFIYATLISALRSAESEILITTAYFVPDPQLLEALQEAARRGVKVQILLPSRSDSAFVLAAGRASYQALLDAGVELYERQQALLHAKTAVIDGVWSTVGSTNLDWRSFLHNQELNAVVLGATFGARMREVFSRDLAASRRLDAEEWKRRPLAERLKEQAAKVWAWWL</sequence>
<dbReference type="PANTHER" id="PTHR21248">
    <property type="entry name" value="CARDIOLIPIN SYNTHASE"/>
    <property type="match status" value="1"/>
</dbReference>
<feature type="domain" description="PLD phosphodiesterase" evidence="1">
    <location>
        <begin position="195"/>
        <end position="222"/>
    </location>
</feature>
<evidence type="ECO:0000313" key="2">
    <source>
        <dbReference type="EMBL" id="MDZ5456694.1"/>
    </source>
</evidence>
<evidence type="ECO:0000259" key="1">
    <source>
        <dbReference type="PROSITE" id="PS50035"/>
    </source>
</evidence>
<dbReference type="Proteomes" id="UP001293718">
    <property type="component" value="Unassembled WGS sequence"/>
</dbReference>
<dbReference type="SMART" id="SM00155">
    <property type="entry name" value="PLDc"/>
    <property type="match status" value="2"/>
</dbReference>
<dbReference type="EMBL" id="JAXOJX010000010">
    <property type="protein sequence ID" value="MDZ5456694.1"/>
    <property type="molecule type" value="Genomic_DNA"/>
</dbReference>
<dbReference type="Gene3D" id="3.30.870.10">
    <property type="entry name" value="Endonuclease Chain A"/>
    <property type="match status" value="2"/>
</dbReference>
<dbReference type="RefSeq" id="WP_322465148.1">
    <property type="nucleotide sequence ID" value="NZ_JAXOJX010000010.1"/>
</dbReference>
<accession>A0ABU5IC82</accession>
<dbReference type="PROSITE" id="PS51257">
    <property type="entry name" value="PROKAR_LIPOPROTEIN"/>
    <property type="match status" value="1"/>
</dbReference>
<feature type="domain" description="PLD phosphodiesterase" evidence="1">
    <location>
        <begin position="391"/>
        <end position="418"/>
    </location>
</feature>
<dbReference type="CDD" id="cd09159">
    <property type="entry name" value="PLDc_ybhO_like_2"/>
    <property type="match status" value="1"/>
</dbReference>
<dbReference type="InterPro" id="IPR025202">
    <property type="entry name" value="PLD-like_dom"/>
</dbReference>
<gene>
    <name evidence="2" type="ORF">SM757_08905</name>
</gene>
<comment type="caution">
    <text evidence="2">The sequence shown here is derived from an EMBL/GenBank/DDBJ whole genome shotgun (WGS) entry which is preliminary data.</text>
</comment>
<dbReference type="PROSITE" id="PS50035">
    <property type="entry name" value="PLD"/>
    <property type="match status" value="2"/>
</dbReference>